<keyword evidence="5" id="KW-0408">Iron</keyword>
<dbReference type="Gene3D" id="3.20.20.70">
    <property type="entry name" value="Aldolase class I"/>
    <property type="match status" value="1"/>
</dbReference>
<dbReference type="SFLD" id="SFLDG01083">
    <property type="entry name" value="Uncharacterised_Radical_SAM_Su"/>
    <property type="match status" value="1"/>
</dbReference>
<dbReference type="EMBL" id="PCWA01000015">
    <property type="protein sequence ID" value="PIQ89825.1"/>
    <property type="molecule type" value="Genomic_DNA"/>
</dbReference>
<dbReference type="GO" id="GO:0051539">
    <property type="term" value="F:4 iron, 4 sulfur cluster binding"/>
    <property type="evidence" value="ECO:0007669"/>
    <property type="project" value="UniProtKB-KW"/>
</dbReference>
<name>A0A2H0M273_9BACT</name>
<evidence type="ECO:0000256" key="3">
    <source>
        <dbReference type="ARBA" id="ARBA00022691"/>
    </source>
</evidence>
<gene>
    <name evidence="8" type="ORF">COV72_01290</name>
</gene>
<keyword evidence="4" id="KW-0479">Metal-binding</keyword>
<dbReference type="InterPro" id="IPR013785">
    <property type="entry name" value="Aldolase_TIM"/>
</dbReference>
<dbReference type="PANTHER" id="PTHR43787:SF11">
    <property type="entry name" value="UPF0026 PROTEIN SLR1464"/>
    <property type="match status" value="1"/>
</dbReference>
<organism evidence="8 9">
    <name type="scientific">Candidatus Ghiorseimicrobium undicola</name>
    <dbReference type="NCBI Taxonomy" id="1974746"/>
    <lineage>
        <taxon>Bacteria</taxon>
        <taxon>Pseudomonadati</taxon>
        <taxon>Candidatus Omnitrophota</taxon>
        <taxon>Candidatus Ghiorseimicrobium</taxon>
    </lineage>
</organism>
<dbReference type="SFLD" id="SFLDS00029">
    <property type="entry name" value="Radical_SAM"/>
    <property type="match status" value="1"/>
</dbReference>
<evidence type="ECO:0000256" key="1">
    <source>
        <dbReference type="ARBA" id="ARBA00001966"/>
    </source>
</evidence>
<dbReference type="Proteomes" id="UP000229641">
    <property type="component" value="Unassembled WGS sequence"/>
</dbReference>
<reference evidence="8 9" key="1">
    <citation type="submission" date="2017-09" db="EMBL/GenBank/DDBJ databases">
        <title>Depth-based differentiation of microbial function through sediment-hosted aquifers and enrichment of novel symbionts in the deep terrestrial subsurface.</title>
        <authorList>
            <person name="Probst A.J."/>
            <person name="Ladd B."/>
            <person name="Jarett J.K."/>
            <person name="Geller-Mcgrath D.E."/>
            <person name="Sieber C.M."/>
            <person name="Emerson J.B."/>
            <person name="Anantharaman K."/>
            <person name="Thomas B.C."/>
            <person name="Malmstrom R."/>
            <person name="Stieglmeier M."/>
            <person name="Klingl A."/>
            <person name="Woyke T."/>
            <person name="Ryan C.M."/>
            <person name="Banfield J.F."/>
        </authorList>
    </citation>
    <scope>NUCLEOTIDE SEQUENCE [LARGE SCALE GENOMIC DNA]</scope>
    <source>
        <strain evidence="8">CG11_big_fil_rev_8_21_14_0_20_42_13</strain>
    </source>
</reference>
<protein>
    <submittedName>
        <fullName evidence="8">Radical SAM protein</fullName>
    </submittedName>
</protein>
<keyword evidence="2" id="KW-0004">4Fe-4S</keyword>
<evidence type="ECO:0000259" key="7">
    <source>
        <dbReference type="PROSITE" id="PS51918"/>
    </source>
</evidence>
<proteinExistence type="predicted"/>
<dbReference type="InterPro" id="IPR040084">
    <property type="entry name" value="GTPase_Obg"/>
</dbReference>
<evidence type="ECO:0000256" key="2">
    <source>
        <dbReference type="ARBA" id="ARBA00022485"/>
    </source>
</evidence>
<accession>A0A2H0M273</accession>
<feature type="domain" description="Radical SAM core" evidence="7">
    <location>
        <begin position="9"/>
        <end position="239"/>
    </location>
</feature>
<evidence type="ECO:0000256" key="4">
    <source>
        <dbReference type="ARBA" id="ARBA00022723"/>
    </source>
</evidence>
<dbReference type="InterPro" id="IPR058240">
    <property type="entry name" value="rSAM_sf"/>
</dbReference>
<dbReference type="InterPro" id="IPR007197">
    <property type="entry name" value="rSAM"/>
</dbReference>
<dbReference type="CDD" id="cd01335">
    <property type="entry name" value="Radical_SAM"/>
    <property type="match status" value="1"/>
</dbReference>
<dbReference type="GO" id="GO:0046872">
    <property type="term" value="F:metal ion binding"/>
    <property type="evidence" value="ECO:0007669"/>
    <property type="project" value="UniProtKB-KW"/>
</dbReference>
<comment type="cofactor">
    <cofactor evidence="1">
        <name>[4Fe-4S] cluster</name>
        <dbReference type="ChEBI" id="CHEBI:49883"/>
    </cofactor>
</comment>
<evidence type="ECO:0000313" key="9">
    <source>
        <dbReference type="Proteomes" id="UP000229641"/>
    </source>
</evidence>
<dbReference type="PROSITE" id="PS51918">
    <property type="entry name" value="RADICAL_SAM"/>
    <property type="match status" value="1"/>
</dbReference>
<dbReference type="Pfam" id="PF04055">
    <property type="entry name" value="Radical_SAM"/>
    <property type="match status" value="1"/>
</dbReference>
<dbReference type="SUPFAM" id="SSF102114">
    <property type="entry name" value="Radical SAM enzymes"/>
    <property type="match status" value="1"/>
</dbReference>
<keyword evidence="6" id="KW-0411">Iron-sulfur</keyword>
<keyword evidence="3" id="KW-0949">S-adenosyl-L-methionine</keyword>
<dbReference type="SFLD" id="SFLDG01067">
    <property type="entry name" value="SPASM/twitch_domain_containing"/>
    <property type="match status" value="1"/>
</dbReference>
<dbReference type="AlphaFoldDB" id="A0A2H0M273"/>
<evidence type="ECO:0000256" key="6">
    <source>
        <dbReference type="ARBA" id="ARBA00023014"/>
    </source>
</evidence>
<evidence type="ECO:0000313" key="8">
    <source>
        <dbReference type="EMBL" id="PIQ89825.1"/>
    </source>
</evidence>
<comment type="caution">
    <text evidence="8">The sequence shown here is derived from an EMBL/GenBank/DDBJ whole genome shotgun (WGS) entry which is preliminary data.</text>
</comment>
<dbReference type="PANTHER" id="PTHR43787">
    <property type="entry name" value="FEMO COFACTOR BIOSYNTHESIS PROTEIN NIFB-RELATED"/>
    <property type="match status" value="1"/>
</dbReference>
<dbReference type="GO" id="GO:0003824">
    <property type="term" value="F:catalytic activity"/>
    <property type="evidence" value="ECO:0007669"/>
    <property type="project" value="InterPro"/>
</dbReference>
<evidence type="ECO:0000256" key="5">
    <source>
        <dbReference type="ARBA" id="ARBA00023004"/>
    </source>
</evidence>
<sequence length="239" mass="26939">MKYIYGPVKSRRLGLSLGISLVPYKMCNLDCIYCQLGPTAKRTLKRKQYIKIKDIISELSEFINSADFKNMNIDYISLSGTGEPLLNSKIDVLIDEIKKLSTIPIALITNASLFKEKRIRDSILGVDLIMPSLDAIDNETFKAIDRPAKGLCIEDIIKGLVNLRNEFGGKIFLEIMIVKGVNDNLSYFQEFKHVIARIDPDKVHLNVPKRHTSEAGVSVPDREVLKKICKILGDKCEII</sequence>